<proteinExistence type="predicted"/>
<sequence>MTQQATTLPGCEYLFTLHSPTGGLPQAIDASLTIYQAGPGGWARGPRLEAQILAPTGDWLRAMPGGSLRVDARMTLQASDGALIHASYGGVIGIAPENFARMGGGGTLTAQEMYFFTTPCFQTAHPEYAWLNRVQAVGRAVELKGGPEGYVRYEVFALR</sequence>
<dbReference type="Gene3D" id="2.40.160.20">
    <property type="match status" value="1"/>
</dbReference>
<dbReference type="EMBL" id="PSNW01000002">
    <property type="protein sequence ID" value="PPE75172.1"/>
    <property type="molecule type" value="Genomic_DNA"/>
</dbReference>
<dbReference type="RefSeq" id="WP_104229398.1">
    <property type="nucleotide sequence ID" value="NZ_PSNW01000002.1"/>
</dbReference>
<dbReference type="Pfam" id="PF11578">
    <property type="entry name" value="DUF3237"/>
    <property type="match status" value="1"/>
</dbReference>
<accession>A0A2S5TJP8</accession>
<gene>
    <name evidence="1" type="ORF">C3942_05720</name>
</gene>
<dbReference type="OrthoDB" id="5294829at2"/>
<comment type="caution">
    <text evidence="1">The sequence shown here is derived from an EMBL/GenBank/DDBJ whole genome shotgun (WGS) entry which is preliminary data.</text>
</comment>
<dbReference type="AlphaFoldDB" id="A0A2S5TJP8"/>
<organism evidence="1 2">
    <name type="scientific">Solimonas fluminis</name>
    <dbReference type="NCBI Taxonomy" id="2086571"/>
    <lineage>
        <taxon>Bacteria</taxon>
        <taxon>Pseudomonadati</taxon>
        <taxon>Pseudomonadota</taxon>
        <taxon>Gammaproteobacteria</taxon>
        <taxon>Nevskiales</taxon>
        <taxon>Nevskiaceae</taxon>
        <taxon>Solimonas</taxon>
    </lineage>
</organism>
<dbReference type="Proteomes" id="UP000238220">
    <property type="component" value="Unassembled WGS sequence"/>
</dbReference>
<reference evidence="1 2" key="1">
    <citation type="submission" date="2018-02" db="EMBL/GenBank/DDBJ databases">
        <title>Genome sequencing of Solimonas sp. HR-BB.</title>
        <authorList>
            <person name="Lee Y."/>
            <person name="Jeon C.O."/>
        </authorList>
    </citation>
    <scope>NUCLEOTIDE SEQUENCE [LARGE SCALE GENOMIC DNA]</scope>
    <source>
        <strain evidence="1 2">HR-BB</strain>
    </source>
</reference>
<keyword evidence="2" id="KW-1185">Reference proteome</keyword>
<protein>
    <submittedName>
        <fullName evidence="1">DUF3237 domain-containing protein</fullName>
    </submittedName>
</protein>
<evidence type="ECO:0000313" key="1">
    <source>
        <dbReference type="EMBL" id="PPE75172.1"/>
    </source>
</evidence>
<name>A0A2S5TJP8_9GAMM</name>
<evidence type="ECO:0000313" key="2">
    <source>
        <dbReference type="Proteomes" id="UP000238220"/>
    </source>
</evidence>